<reference evidence="3" key="1">
    <citation type="submission" date="2013-09" db="EMBL/GenBank/DDBJ databases">
        <title>The Genome Sequence of Anopheles culicifacies species A.</title>
        <authorList>
            <consortium name="The Broad Institute Genomics Platform"/>
            <person name="Neafsey D.E."/>
            <person name="Besansky N."/>
            <person name="Howell P."/>
            <person name="Walton C."/>
            <person name="Young S.K."/>
            <person name="Zeng Q."/>
            <person name="Gargeya S."/>
            <person name="Fitzgerald M."/>
            <person name="Haas B."/>
            <person name="Abouelleil A."/>
            <person name="Allen A.W."/>
            <person name="Alvarado L."/>
            <person name="Arachchi H.M."/>
            <person name="Berlin A.M."/>
            <person name="Chapman S.B."/>
            <person name="Gainer-Dewar J."/>
            <person name="Goldberg J."/>
            <person name="Griggs A."/>
            <person name="Gujja S."/>
            <person name="Hansen M."/>
            <person name="Howarth C."/>
            <person name="Imamovic A."/>
            <person name="Ireland A."/>
            <person name="Larimer J."/>
            <person name="McCowan C."/>
            <person name="Murphy C."/>
            <person name="Pearson M."/>
            <person name="Poon T.W."/>
            <person name="Priest M."/>
            <person name="Roberts A."/>
            <person name="Saif S."/>
            <person name="Shea T."/>
            <person name="Sisk P."/>
            <person name="Sykes S."/>
            <person name="Wortman J."/>
            <person name="Nusbaum C."/>
            <person name="Birren B."/>
        </authorList>
    </citation>
    <scope>NUCLEOTIDE SEQUENCE [LARGE SCALE GENOMIC DNA]</scope>
    <source>
        <strain evidence="3">A-37</strain>
    </source>
</reference>
<dbReference type="VEuPathDB" id="VectorBase:ACUA008749"/>
<keyword evidence="3" id="KW-1185">Reference proteome</keyword>
<evidence type="ECO:0000256" key="1">
    <source>
        <dbReference type="SAM" id="Phobius"/>
    </source>
</evidence>
<dbReference type="STRING" id="139723.A0A182M3S4"/>
<keyword evidence="1" id="KW-0472">Membrane</keyword>
<dbReference type="EMBL" id="AXCM01016100">
    <property type="status" value="NOT_ANNOTATED_CDS"/>
    <property type="molecule type" value="Genomic_DNA"/>
</dbReference>
<dbReference type="Proteomes" id="UP000075883">
    <property type="component" value="Unassembled WGS sequence"/>
</dbReference>
<protein>
    <recommendedName>
        <fullName evidence="4">G-protein coupled receptors family 1 profile domain-containing protein</fullName>
    </recommendedName>
</protein>
<proteinExistence type="predicted"/>
<keyword evidence="1" id="KW-1133">Transmembrane helix</keyword>
<name>A0A182M3S4_9DIPT</name>
<sequence length="142" mass="14129">MFTSRSVSTAPPEVNVIGASLHSAGLVQSTLNGTLATVASVISSAAGSSTLASLTMAPTSGGGPALDGGGSVWNGTVDESGTDATAVNLTEPTASTIVEPADRLVELTVLCLKSLIFGSIIIGAVLGNALVIISVHKNRKLR</sequence>
<reference evidence="2" key="2">
    <citation type="submission" date="2020-05" db="UniProtKB">
        <authorList>
            <consortium name="EnsemblMetazoa"/>
        </authorList>
    </citation>
    <scope>IDENTIFICATION</scope>
    <source>
        <strain evidence="2">A-37</strain>
    </source>
</reference>
<evidence type="ECO:0000313" key="3">
    <source>
        <dbReference type="Proteomes" id="UP000075883"/>
    </source>
</evidence>
<organism evidence="2 3">
    <name type="scientific">Anopheles culicifacies</name>
    <dbReference type="NCBI Taxonomy" id="139723"/>
    <lineage>
        <taxon>Eukaryota</taxon>
        <taxon>Metazoa</taxon>
        <taxon>Ecdysozoa</taxon>
        <taxon>Arthropoda</taxon>
        <taxon>Hexapoda</taxon>
        <taxon>Insecta</taxon>
        <taxon>Pterygota</taxon>
        <taxon>Neoptera</taxon>
        <taxon>Endopterygota</taxon>
        <taxon>Diptera</taxon>
        <taxon>Nematocera</taxon>
        <taxon>Culicoidea</taxon>
        <taxon>Culicidae</taxon>
        <taxon>Anophelinae</taxon>
        <taxon>Anopheles</taxon>
        <taxon>culicifacies species complex</taxon>
    </lineage>
</organism>
<feature type="transmembrane region" description="Helical" evidence="1">
    <location>
        <begin position="115"/>
        <end position="135"/>
    </location>
</feature>
<evidence type="ECO:0008006" key="4">
    <source>
        <dbReference type="Google" id="ProtNLM"/>
    </source>
</evidence>
<dbReference type="AlphaFoldDB" id="A0A182M3S4"/>
<dbReference type="EnsemblMetazoa" id="ACUA008749-RA">
    <property type="protein sequence ID" value="ACUA008749-PA"/>
    <property type="gene ID" value="ACUA008749"/>
</dbReference>
<keyword evidence="1" id="KW-0812">Transmembrane</keyword>
<accession>A0A182M3S4</accession>
<evidence type="ECO:0000313" key="2">
    <source>
        <dbReference type="EnsemblMetazoa" id="ACUA008749-PA"/>
    </source>
</evidence>